<dbReference type="EMBL" id="JALLBG020000076">
    <property type="protein sequence ID" value="KAL3767322.1"/>
    <property type="molecule type" value="Genomic_DNA"/>
</dbReference>
<gene>
    <name evidence="1" type="ORF">ACHAWU_006978</name>
</gene>
<accession>A0ABD3MUI2</accession>
<comment type="caution">
    <text evidence="1">The sequence shown here is derived from an EMBL/GenBank/DDBJ whole genome shotgun (WGS) entry which is preliminary data.</text>
</comment>
<organism evidence="1 2">
    <name type="scientific">Discostella pseudostelligera</name>
    <dbReference type="NCBI Taxonomy" id="259834"/>
    <lineage>
        <taxon>Eukaryota</taxon>
        <taxon>Sar</taxon>
        <taxon>Stramenopiles</taxon>
        <taxon>Ochrophyta</taxon>
        <taxon>Bacillariophyta</taxon>
        <taxon>Coscinodiscophyceae</taxon>
        <taxon>Thalassiosirophycidae</taxon>
        <taxon>Stephanodiscales</taxon>
        <taxon>Stephanodiscaceae</taxon>
        <taxon>Discostella</taxon>
    </lineage>
</organism>
<dbReference type="Proteomes" id="UP001530293">
    <property type="component" value="Unassembled WGS sequence"/>
</dbReference>
<evidence type="ECO:0000313" key="1">
    <source>
        <dbReference type="EMBL" id="KAL3767322.1"/>
    </source>
</evidence>
<keyword evidence="2" id="KW-1185">Reference proteome</keyword>
<evidence type="ECO:0000313" key="2">
    <source>
        <dbReference type="Proteomes" id="UP001530293"/>
    </source>
</evidence>
<proteinExistence type="predicted"/>
<protein>
    <submittedName>
        <fullName evidence="1">Uncharacterized protein</fullName>
    </submittedName>
</protein>
<dbReference type="AlphaFoldDB" id="A0ABD3MUI2"/>
<name>A0ABD3MUI2_9STRA</name>
<sequence length="146" mass="15975">MTPLSSWMRSVLLKDFENFSAAVYPPATRVVVTRVVVTRLVATREAATREAATRVALLVDFHDALPAFHDALAAAIPSCVASSTQAATLAFRKSVFSNEHILSISWDDLEVLVAHAGIHLIRNPTETLPEGAFHFFASLDESEFHT</sequence>
<reference evidence="1 2" key="1">
    <citation type="submission" date="2024-10" db="EMBL/GenBank/DDBJ databases">
        <title>Updated reference genomes for cyclostephanoid diatoms.</title>
        <authorList>
            <person name="Roberts W.R."/>
            <person name="Alverson A.J."/>
        </authorList>
    </citation>
    <scope>NUCLEOTIDE SEQUENCE [LARGE SCALE GENOMIC DNA]</scope>
    <source>
        <strain evidence="1 2">AJA232-27</strain>
    </source>
</reference>